<dbReference type="Proteomes" id="UP000481643">
    <property type="component" value="Unassembled WGS sequence"/>
</dbReference>
<dbReference type="RefSeq" id="WP_151651988.1">
    <property type="nucleotide sequence ID" value="NZ_WBVX01000013.1"/>
</dbReference>
<sequence>MNEFEGNHPEFSMRLNEFLASRASTFGLPQNILMLAYEGYRQDIVSWNHVVQRAHDVHDELQRGMPEAIIEMVKHETEEVGEAAIGISAYHMSAAKMEVGGEAFFNGVTHTFVFWRWGVWLLQTNDVIGATGHFHRRVMTRDKSHHFSFTGLHDAVSILWPALIELGQRRRQFEERANITFFVVPYSGGLICAEFQKLRESHIFRPVLKVLDKEIVTDIPLATPFSNGDDHVLVMPRTFLPHRRLNANQKTLHSMLVSYVAKHTAALDYLRRSSRLLYGSPRVGRYMQRTFNDDGDPQSLIEPAIAELDILSMSPEWIKESKRNRSAVERTRAD</sequence>
<gene>
    <name evidence="1" type="ORF">F9L08_13630</name>
</gene>
<protein>
    <submittedName>
        <fullName evidence="1">Uncharacterized protein</fullName>
    </submittedName>
</protein>
<proteinExistence type="predicted"/>
<dbReference type="EMBL" id="WBVX01000013">
    <property type="protein sequence ID" value="KAB2684334.1"/>
    <property type="molecule type" value="Genomic_DNA"/>
</dbReference>
<name>A0A6L3YMP5_9HYPH</name>
<organism evidence="1 2">
    <name type="scientific">Brucella tritici</name>
    <dbReference type="NCBI Taxonomy" id="94626"/>
    <lineage>
        <taxon>Bacteria</taxon>
        <taxon>Pseudomonadati</taxon>
        <taxon>Pseudomonadota</taxon>
        <taxon>Alphaproteobacteria</taxon>
        <taxon>Hyphomicrobiales</taxon>
        <taxon>Brucellaceae</taxon>
        <taxon>Brucella/Ochrobactrum group</taxon>
        <taxon>Brucella</taxon>
    </lineage>
</organism>
<comment type="caution">
    <text evidence="1">The sequence shown here is derived from an EMBL/GenBank/DDBJ whole genome shotgun (WGS) entry which is preliminary data.</text>
</comment>
<dbReference type="AlphaFoldDB" id="A0A6L3YMP5"/>
<evidence type="ECO:0000313" key="1">
    <source>
        <dbReference type="EMBL" id="KAB2684334.1"/>
    </source>
</evidence>
<accession>A0A6L3YMP5</accession>
<reference evidence="1 2" key="1">
    <citation type="submission" date="2019-09" db="EMBL/GenBank/DDBJ databases">
        <title>Taxonomic organization of the family Brucellaceae based on a phylogenomic approach.</title>
        <authorList>
            <person name="Leclercq S."/>
            <person name="Cloeckaert A."/>
            <person name="Zygmunt M.S."/>
        </authorList>
    </citation>
    <scope>NUCLEOTIDE SEQUENCE [LARGE SCALE GENOMIC DNA]</scope>
    <source>
        <strain evidence="1 2">WS1830</strain>
    </source>
</reference>
<evidence type="ECO:0000313" key="2">
    <source>
        <dbReference type="Proteomes" id="UP000481643"/>
    </source>
</evidence>